<dbReference type="SMART" id="SM00563">
    <property type="entry name" value="PlsC"/>
    <property type="match status" value="1"/>
</dbReference>
<dbReference type="EMBL" id="DF820463">
    <property type="protein sequence ID" value="GAK55473.1"/>
    <property type="molecule type" value="Genomic_DNA"/>
</dbReference>
<dbReference type="InterPro" id="IPR020845">
    <property type="entry name" value="AMP-binding_CS"/>
</dbReference>
<evidence type="ECO:0000256" key="2">
    <source>
        <dbReference type="ARBA" id="ARBA00022553"/>
    </source>
</evidence>
<dbReference type="InterPro" id="IPR020806">
    <property type="entry name" value="PKS_PP-bd"/>
</dbReference>
<dbReference type="STRING" id="1499967.U27_02307"/>
<dbReference type="Pfam" id="PF00550">
    <property type="entry name" value="PP-binding"/>
    <property type="match status" value="1"/>
</dbReference>
<dbReference type="Gene3D" id="1.10.1200.10">
    <property type="entry name" value="ACP-like"/>
    <property type="match status" value="1"/>
</dbReference>
<keyword evidence="1" id="KW-0596">Phosphopantetheine</keyword>
<dbReference type="Gene3D" id="3.40.50.12780">
    <property type="entry name" value="N-terminal domain of ligase-like"/>
    <property type="match status" value="1"/>
</dbReference>
<evidence type="ECO:0000313" key="6">
    <source>
        <dbReference type="Proteomes" id="UP000030661"/>
    </source>
</evidence>
<dbReference type="InterPro" id="IPR045851">
    <property type="entry name" value="AMP-bd_C_sf"/>
</dbReference>
<dbReference type="GO" id="GO:0031177">
    <property type="term" value="F:phosphopantetheine binding"/>
    <property type="evidence" value="ECO:0007669"/>
    <property type="project" value="InterPro"/>
</dbReference>
<dbReference type="InterPro" id="IPR020459">
    <property type="entry name" value="AMP-binding"/>
</dbReference>
<sequence>MKFLQDHQKTAVIFGEQRVSYTQLLQEVTKYASVFQTQRCKKVAIYSENRLEWVYAFYAAWKNYCIAVPIDFMATPEEVAYILEDCQPEVIFCSREKARDLESTFSSLSYTIQCFVFEDLQQSLEAIQAPEHPDFPEANKDDTAMIIYTSGTTGSPKGVMISFDNILANAESVAEDVKIYTPEQRVLVLLPLHHVYPLMGTIIIPLYIGETCVFSPSMKSEDIIGTLQKHEITLFIGVPRLFTAIRKGIKEKIDKSFVARHLFKLAEFLDSPKFSKLVFKKVHERFGGKMQFMPCGGAALDNEVARDFKTLGFDLLNGYGMTESTPMISFTRPGKLKIGASGQILPKNEVRIVDGEITAKGRNIMQGYYNRPDETAQVIRDGWLYTGDLGYVDEENYVFVTGRKKDIIVLPSGKNINPEEIEAKLLQNFDTISEVGVFMHENVLQAVIYPNFHKINEQGIHHIEEHFRWDVFDSYNHSASPAKKIMKFTVVKEELPKTRLGKIRRFQLPELTAKALRTTPPEQEPDSPEYQNIKEYLQAQTAHAVYPDSHLELDLGLDSLDKVSLHTYLQGTFGLDISDDEILRHPTVEQLAGYVQEKKTKFEAEGINWHRILQEPVSLSLPTSSPIHGMGNNVLKFLMRRYFRLSVGGYEHLQNSPFILTPNHQSYLDALIITQCFESKLLRETYFYAEERHFRKSWQRLFADHHNVIIVDINRELKRSLQKMAEVLRKNKNMVLFPEGARTRDGKLAQFKKTFAILSCELNIPIVPAVIQGAYQAMPKGKTIPVFKQQISVQFLPPIFPENLSYEELTEKVYQTIKQQLGE</sequence>
<dbReference type="HOGENOM" id="CLU_000022_45_1_0"/>
<accession>A0A0S6WAY2</accession>
<dbReference type="InterPro" id="IPR036736">
    <property type="entry name" value="ACP-like_sf"/>
</dbReference>
<dbReference type="eggNOG" id="COG0204">
    <property type="taxonomic scope" value="Bacteria"/>
</dbReference>
<evidence type="ECO:0000313" key="5">
    <source>
        <dbReference type="EMBL" id="GAK55473.1"/>
    </source>
</evidence>
<dbReference type="Pfam" id="PF00501">
    <property type="entry name" value="AMP-binding"/>
    <property type="match status" value="1"/>
</dbReference>
<dbReference type="InterPro" id="IPR000873">
    <property type="entry name" value="AMP-dep_synth/lig_dom"/>
</dbReference>
<dbReference type="PRINTS" id="PR00154">
    <property type="entry name" value="AMPBINDING"/>
</dbReference>
<feature type="domain" description="Carrier" evidence="4">
    <location>
        <begin position="523"/>
        <end position="599"/>
    </location>
</feature>
<dbReference type="Pfam" id="PF23562">
    <property type="entry name" value="AMP-binding_C_3"/>
    <property type="match status" value="1"/>
</dbReference>
<evidence type="ECO:0000256" key="3">
    <source>
        <dbReference type="ARBA" id="ARBA00024484"/>
    </source>
</evidence>
<dbReference type="AlphaFoldDB" id="A0A0S6WAY2"/>
<organism evidence="5">
    <name type="scientific">Vecturithrix granuli</name>
    <dbReference type="NCBI Taxonomy" id="1499967"/>
    <lineage>
        <taxon>Bacteria</taxon>
        <taxon>Candidatus Moduliflexota</taxon>
        <taxon>Candidatus Vecturitrichia</taxon>
        <taxon>Candidatus Vecturitrichales</taxon>
        <taxon>Candidatus Vecturitrichaceae</taxon>
        <taxon>Candidatus Vecturithrix</taxon>
    </lineage>
</organism>
<evidence type="ECO:0000256" key="1">
    <source>
        <dbReference type="ARBA" id="ARBA00022450"/>
    </source>
</evidence>
<keyword evidence="5" id="KW-0436">Ligase</keyword>
<reference evidence="5" key="1">
    <citation type="journal article" date="2015" name="PeerJ">
        <title>First genomic representation of candidate bacterial phylum KSB3 points to enhanced environmental sensing as a trigger of wastewater bulking.</title>
        <authorList>
            <person name="Sekiguchi Y."/>
            <person name="Ohashi A."/>
            <person name="Parks D.H."/>
            <person name="Yamauchi T."/>
            <person name="Tyson G.W."/>
            <person name="Hugenholtz P."/>
        </authorList>
    </citation>
    <scope>NUCLEOTIDE SEQUENCE [LARGE SCALE GENOMIC DNA]</scope>
</reference>
<proteinExistence type="predicted"/>
<dbReference type="SMART" id="SM00823">
    <property type="entry name" value="PKS_PP"/>
    <property type="match status" value="1"/>
</dbReference>
<evidence type="ECO:0000259" key="4">
    <source>
        <dbReference type="PROSITE" id="PS50075"/>
    </source>
</evidence>
<dbReference type="InterPro" id="IPR002123">
    <property type="entry name" value="Plipid/glycerol_acylTrfase"/>
</dbReference>
<dbReference type="PANTHER" id="PTHR43272:SF52">
    <property type="entry name" value="AMP-DEPENDENT SYNTHETASE_LIGASE DOMAIN-CONTAINING PROTEIN"/>
    <property type="match status" value="1"/>
</dbReference>
<protein>
    <submittedName>
        <fullName evidence="5">AMP-dependent synthetase and ligase</fullName>
    </submittedName>
</protein>
<dbReference type="Gene3D" id="3.30.300.30">
    <property type="match status" value="1"/>
</dbReference>
<dbReference type="SUPFAM" id="SSF47336">
    <property type="entry name" value="ACP-like"/>
    <property type="match status" value="1"/>
</dbReference>
<comment type="catalytic activity">
    <reaction evidence="3">
        <text>a long-chain fatty acid + ATP + CoA = a long-chain fatty acyl-CoA + AMP + diphosphate</text>
        <dbReference type="Rhea" id="RHEA:15421"/>
        <dbReference type="ChEBI" id="CHEBI:30616"/>
        <dbReference type="ChEBI" id="CHEBI:33019"/>
        <dbReference type="ChEBI" id="CHEBI:57287"/>
        <dbReference type="ChEBI" id="CHEBI:57560"/>
        <dbReference type="ChEBI" id="CHEBI:83139"/>
        <dbReference type="ChEBI" id="CHEBI:456215"/>
        <dbReference type="EC" id="6.2.1.3"/>
    </reaction>
    <physiologicalReaction direction="left-to-right" evidence="3">
        <dbReference type="Rhea" id="RHEA:15422"/>
    </physiologicalReaction>
</comment>
<dbReference type="Proteomes" id="UP000030661">
    <property type="component" value="Unassembled WGS sequence"/>
</dbReference>
<dbReference type="CDD" id="cd07989">
    <property type="entry name" value="LPLAT_AGPAT-like"/>
    <property type="match status" value="1"/>
</dbReference>
<dbReference type="GO" id="GO:0016746">
    <property type="term" value="F:acyltransferase activity"/>
    <property type="evidence" value="ECO:0007669"/>
    <property type="project" value="InterPro"/>
</dbReference>
<dbReference type="eggNOG" id="COG1022">
    <property type="taxonomic scope" value="Bacteria"/>
</dbReference>
<dbReference type="PROSITE" id="PS50075">
    <property type="entry name" value="CARRIER"/>
    <property type="match status" value="1"/>
</dbReference>
<dbReference type="SUPFAM" id="SSF56801">
    <property type="entry name" value="Acetyl-CoA synthetase-like"/>
    <property type="match status" value="1"/>
</dbReference>
<dbReference type="InterPro" id="IPR009081">
    <property type="entry name" value="PP-bd_ACP"/>
</dbReference>
<dbReference type="PANTHER" id="PTHR43272">
    <property type="entry name" value="LONG-CHAIN-FATTY-ACID--COA LIGASE"/>
    <property type="match status" value="1"/>
</dbReference>
<dbReference type="PROSITE" id="PS00455">
    <property type="entry name" value="AMP_BINDING"/>
    <property type="match status" value="1"/>
</dbReference>
<dbReference type="Pfam" id="PF01553">
    <property type="entry name" value="Acyltransferase"/>
    <property type="match status" value="1"/>
</dbReference>
<dbReference type="SUPFAM" id="SSF69593">
    <property type="entry name" value="Glycerol-3-phosphate (1)-acyltransferase"/>
    <property type="match status" value="1"/>
</dbReference>
<name>A0A0S6WAY2_VECG1</name>
<dbReference type="InterPro" id="IPR042099">
    <property type="entry name" value="ANL_N_sf"/>
</dbReference>
<keyword evidence="2" id="KW-0597">Phosphoprotein</keyword>
<dbReference type="GO" id="GO:0004467">
    <property type="term" value="F:long-chain fatty acid-CoA ligase activity"/>
    <property type="evidence" value="ECO:0007669"/>
    <property type="project" value="UniProtKB-EC"/>
</dbReference>
<dbReference type="GO" id="GO:0016020">
    <property type="term" value="C:membrane"/>
    <property type="evidence" value="ECO:0007669"/>
    <property type="project" value="TreeGrafter"/>
</dbReference>
<keyword evidence="6" id="KW-1185">Reference proteome</keyword>
<gene>
    <name evidence="5" type="ORF">U27_02307</name>
</gene>